<evidence type="ECO:0000256" key="2">
    <source>
        <dbReference type="ARBA" id="ARBA00022729"/>
    </source>
</evidence>
<dbReference type="InterPro" id="IPR001611">
    <property type="entry name" value="Leu-rich_rpt"/>
</dbReference>
<feature type="chain" id="PRO_5043909623" evidence="4">
    <location>
        <begin position="23"/>
        <end position="323"/>
    </location>
</feature>
<keyword evidence="6" id="KW-1185">Reference proteome</keyword>
<reference evidence="5 6" key="1">
    <citation type="submission" date="2024-05" db="EMBL/GenBank/DDBJ databases">
        <authorList>
            <person name="Wallberg A."/>
        </authorList>
    </citation>
    <scope>NUCLEOTIDE SEQUENCE [LARGE SCALE GENOMIC DNA]</scope>
</reference>
<gene>
    <name evidence="5" type="ORF">MNOR_LOCUS3067</name>
</gene>
<dbReference type="InterPro" id="IPR050328">
    <property type="entry name" value="Dev_Immune_Receptor"/>
</dbReference>
<evidence type="ECO:0000256" key="4">
    <source>
        <dbReference type="SAM" id="SignalP"/>
    </source>
</evidence>
<feature type="signal peptide" evidence="4">
    <location>
        <begin position="1"/>
        <end position="22"/>
    </location>
</feature>
<proteinExistence type="predicted"/>
<feature type="non-terminal residue" evidence="5">
    <location>
        <position position="323"/>
    </location>
</feature>
<evidence type="ECO:0000256" key="1">
    <source>
        <dbReference type="ARBA" id="ARBA00022614"/>
    </source>
</evidence>
<evidence type="ECO:0000313" key="5">
    <source>
        <dbReference type="EMBL" id="CAL4063098.1"/>
    </source>
</evidence>
<keyword evidence="1" id="KW-0433">Leucine-rich repeat</keyword>
<sequence length="323" mass="36308">IIATMSAVVNLILVYILSGVRAENVFPKVDLPCPSPEDIAPCTCTVSSIGQSLTLVCNDVAGDEELEQVFHATFPYPYFSKLLLFGNQNIHRIKNETFQNVTFETMEIHSTTLEFIESGAFKQMSSSLKELKLYMNQLSDDFPFYSLEKLEILEVLDLGFNQITIFPVLEIPSIKEIVMSHNLVGGINPDTFSHFPKLEEVVFNNNPIKTLPTEMFNNHTKLTYINFWEIGLTELKAGTFDLSTDTLSKLGLAYNNISHVEPGTFKGVSKFSLVYMENNNLTALDEDVYGEMVADDYVQILLSNSPLKCDTELIQTARVPAFR</sequence>
<dbReference type="SMART" id="SM00369">
    <property type="entry name" value="LRR_TYP"/>
    <property type="match status" value="3"/>
</dbReference>
<dbReference type="Pfam" id="PF13306">
    <property type="entry name" value="LRR_5"/>
    <property type="match status" value="1"/>
</dbReference>
<dbReference type="InterPro" id="IPR032675">
    <property type="entry name" value="LRR_dom_sf"/>
</dbReference>
<dbReference type="PANTHER" id="PTHR24373:SF370">
    <property type="entry name" value="FISH-LIPS, ISOFORM E"/>
    <property type="match status" value="1"/>
</dbReference>
<accession>A0AAV2PQD5</accession>
<keyword evidence="2 4" id="KW-0732">Signal</keyword>
<dbReference type="GO" id="GO:0005615">
    <property type="term" value="C:extracellular space"/>
    <property type="evidence" value="ECO:0007669"/>
    <property type="project" value="TreeGrafter"/>
</dbReference>
<protein>
    <submittedName>
        <fullName evidence="5">Uncharacterized protein</fullName>
    </submittedName>
</protein>
<dbReference type="EMBL" id="CAXKWB010001008">
    <property type="protein sequence ID" value="CAL4063098.1"/>
    <property type="molecule type" value="Genomic_DNA"/>
</dbReference>
<dbReference type="InterPro" id="IPR003591">
    <property type="entry name" value="Leu-rich_rpt_typical-subtyp"/>
</dbReference>
<name>A0AAV2PQD5_MEGNR</name>
<evidence type="ECO:0000256" key="3">
    <source>
        <dbReference type="ARBA" id="ARBA00022737"/>
    </source>
</evidence>
<dbReference type="Pfam" id="PF13855">
    <property type="entry name" value="LRR_8"/>
    <property type="match status" value="2"/>
</dbReference>
<dbReference type="GO" id="GO:0031012">
    <property type="term" value="C:extracellular matrix"/>
    <property type="evidence" value="ECO:0007669"/>
    <property type="project" value="TreeGrafter"/>
</dbReference>
<keyword evidence="3" id="KW-0677">Repeat</keyword>
<dbReference type="InterPro" id="IPR026906">
    <property type="entry name" value="LRR_5"/>
</dbReference>
<dbReference type="SUPFAM" id="SSF52058">
    <property type="entry name" value="L domain-like"/>
    <property type="match status" value="1"/>
</dbReference>
<dbReference type="Proteomes" id="UP001497623">
    <property type="component" value="Unassembled WGS sequence"/>
</dbReference>
<organism evidence="5 6">
    <name type="scientific">Meganyctiphanes norvegica</name>
    <name type="common">Northern krill</name>
    <name type="synonym">Thysanopoda norvegica</name>
    <dbReference type="NCBI Taxonomy" id="48144"/>
    <lineage>
        <taxon>Eukaryota</taxon>
        <taxon>Metazoa</taxon>
        <taxon>Ecdysozoa</taxon>
        <taxon>Arthropoda</taxon>
        <taxon>Crustacea</taxon>
        <taxon>Multicrustacea</taxon>
        <taxon>Malacostraca</taxon>
        <taxon>Eumalacostraca</taxon>
        <taxon>Eucarida</taxon>
        <taxon>Euphausiacea</taxon>
        <taxon>Euphausiidae</taxon>
        <taxon>Meganyctiphanes</taxon>
    </lineage>
</organism>
<dbReference type="AlphaFoldDB" id="A0AAV2PQD5"/>
<dbReference type="Gene3D" id="3.80.10.10">
    <property type="entry name" value="Ribonuclease Inhibitor"/>
    <property type="match status" value="1"/>
</dbReference>
<feature type="non-terminal residue" evidence="5">
    <location>
        <position position="1"/>
    </location>
</feature>
<comment type="caution">
    <text evidence="5">The sequence shown here is derived from an EMBL/GenBank/DDBJ whole genome shotgun (WGS) entry which is preliminary data.</text>
</comment>
<evidence type="ECO:0000313" key="6">
    <source>
        <dbReference type="Proteomes" id="UP001497623"/>
    </source>
</evidence>
<dbReference type="PANTHER" id="PTHR24373">
    <property type="entry name" value="SLIT RELATED LEUCINE-RICH REPEAT NEURONAL PROTEIN"/>
    <property type="match status" value="1"/>
</dbReference>